<gene>
    <name evidence="2" type="ORF">CHK_1536</name>
</gene>
<evidence type="ECO:0000313" key="3">
    <source>
        <dbReference type="Proteomes" id="UP000034076"/>
    </source>
</evidence>
<name>A0A0M2NF43_9FIRM</name>
<dbReference type="Gene3D" id="3.20.80.10">
    <property type="entry name" value="Regulatory factor, effector binding domain"/>
    <property type="match status" value="1"/>
</dbReference>
<feature type="domain" description="GyrI-like small molecule binding" evidence="1">
    <location>
        <begin position="21"/>
        <end position="208"/>
    </location>
</feature>
<dbReference type="Proteomes" id="UP000034076">
    <property type="component" value="Unassembled WGS sequence"/>
</dbReference>
<organism evidence="2 3">
    <name type="scientific">Christensenella hongkongensis</name>
    <dbReference type="NCBI Taxonomy" id="270498"/>
    <lineage>
        <taxon>Bacteria</taxon>
        <taxon>Bacillati</taxon>
        <taxon>Bacillota</taxon>
        <taxon>Clostridia</taxon>
        <taxon>Christensenellales</taxon>
        <taxon>Christensenellaceae</taxon>
        <taxon>Christensenella</taxon>
    </lineage>
</organism>
<dbReference type="InterPro" id="IPR011256">
    <property type="entry name" value="Reg_factor_effector_dom_sf"/>
</dbReference>
<dbReference type="PATRIC" id="fig|270498.16.peg.977"/>
<dbReference type="STRING" id="270498.CHK_1536"/>
<dbReference type="InterPro" id="IPR008319">
    <property type="entry name" value="GyrI-like_CCH_Lin2189-like"/>
</dbReference>
<evidence type="ECO:0000259" key="1">
    <source>
        <dbReference type="Pfam" id="PF06445"/>
    </source>
</evidence>
<dbReference type="Pfam" id="PF06445">
    <property type="entry name" value="GyrI-like"/>
    <property type="match status" value="1"/>
</dbReference>
<dbReference type="EMBL" id="LAYJ01000088">
    <property type="protein sequence ID" value="KKI51149.1"/>
    <property type="molecule type" value="Genomic_DNA"/>
</dbReference>
<evidence type="ECO:0000313" key="2">
    <source>
        <dbReference type="EMBL" id="KKI51149.1"/>
    </source>
</evidence>
<dbReference type="InterPro" id="IPR029442">
    <property type="entry name" value="GyrI-like"/>
</dbReference>
<sequence length="211" mass="24511">MATAKMDYKKEYKDLYLPKRKPSVIDVPAIGFIMVDGKGAPEGDEYKSAMQALYSLSFTIKMSKMSGTQPEGYFEYVVPPLEGLWYGTKGAFEQNKRDEWLWTSMIRQPEFVTEEVFAWAQRQSREKKPEVDVTKARFEVFEEGLCVQMMHIGPYSTEPETIAQMHQYIEENGLRDMTGNVRKHHEIYLGDPRRTAPEKLKTVLRLPVERI</sequence>
<dbReference type="PIRSF" id="PIRSF031644">
    <property type="entry name" value="UCP031644"/>
    <property type="match status" value="1"/>
</dbReference>
<dbReference type="OrthoDB" id="4772335at2"/>
<dbReference type="SUPFAM" id="SSF55136">
    <property type="entry name" value="Probable bacterial effector-binding domain"/>
    <property type="match status" value="1"/>
</dbReference>
<dbReference type="AlphaFoldDB" id="A0A0M2NF43"/>
<keyword evidence="3" id="KW-1185">Reference proteome</keyword>
<comment type="caution">
    <text evidence="2">The sequence shown here is derived from an EMBL/GenBank/DDBJ whole genome shotgun (WGS) entry which is preliminary data.</text>
</comment>
<accession>A0A0M2NF43</accession>
<protein>
    <recommendedName>
        <fullName evidence="1">GyrI-like small molecule binding domain-containing protein</fullName>
    </recommendedName>
</protein>
<reference evidence="2 3" key="1">
    <citation type="submission" date="2015-04" db="EMBL/GenBank/DDBJ databases">
        <title>Draft genome sequence of bacteremic isolate Catabacter hongkongensis type strain HKU16T.</title>
        <authorList>
            <person name="Lau S.K."/>
            <person name="Teng J.L."/>
            <person name="Huang Y."/>
            <person name="Curreem S.O."/>
            <person name="Tsui S.K."/>
            <person name="Woo P.C."/>
        </authorList>
    </citation>
    <scope>NUCLEOTIDE SEQUENCE [LARGE SCALE GENOMIC DNA]</scope>
    <source>
        <strain evidence="2 3">HKU16</strain>
    </source>
</reference>
<proteinExistence type="predicted"/>
<dbReference type="RefSeq" id="WP_046443394.1">
    <property type="nucleotide sequence ID" value="NZ_LAYJ01000088.1"/>
</dbReference>